<organism evidence="1 2">
    <name type="scientific">Caerostris darwini</name>
    <dbReference type="NCBI Taxonomy" id="1538125"/>
    <lineage>
        <taxon>Eukaryota</taxon>
        <taxon>Metazoa</taxon>
        <taxon>Ecdysozoa</taxon>
        <taxon>Arthropoda</taxon>
        <taxon>Chelicerata</taxon>
        <taxon>Arachnida</taxon>
        <taxon>Araneae</taxon>
        <taxon>Araneomorphae</taxon>
        <taxon>Entelegynae</taxon>
        <taxon>Araneoidea</taxon>
        <taxon>Araneidae</taxon>
        <taxon>Caerostris</taxon>
    </lineage>
</organism>
<evidence type="ECO:0000313" key="1">
    <source>
        <dbReference type="EMBL" id="GIY58803.1"/>
    </source>
</evidence>
<gene>
    <name evidence="1" type="ORF">CDAR_227481</name>
</gene>
<accession>A0AAV4UM25</accession>
<dbReference type="Proteomes" id="UP001054837">
    <property type="component" value="Unassembled WGS sequence"/>
</dbReference>
<dbReference type="EMBL" id="BPLQ01011543">
    <property type="protein sequence ID" value="GIY58803.1"/>
    <property type="molecule type" value="Genomic_DNA"/>
</dbReference>
<reference evidence="1 2" key="1">
    <citation type="submission" date="2021-06" db="EMBL/GenBank/DDBJ databases">
        <title>Caerostris darwini draft genome.</title>
        <authorList>
            <person name="Kono N."/>
            <person name="Arakawa K."/>
        </authorList>
    </citation>
    <scope>NUCLEOTIDE SEQUENCE [LARGE SCALE GENOMIC DNA]</scope>
</reference>
<keyword evidence="2" id="KW-1185">Reference proteome</keyword>
<name>A0AAV4UM25_9ARAC</name>
<sequence length="123" mass="14380">MVTAADYYPGKTSDEENIQCMKQQSRKKKLFFMLAIPFLCFDDVDGLTWWRRELLTWKILEEEQIQCMNSSKEEQRRGDNLPNTSDLRNICKGKLSLDQMKDVGVPNITRTSPHVKIPEKLNL</sequence>
<evidence type="ECO:0000313" key="2">
    <source>
        <dbReference type="Proteomes" id="UP001054837"/>
    </source>
</evidence>
<comment type="caution">
    <text evidence="1">The sequence shown here is derived from an EMBL/GenBank/DDBJ whole genome shotgun (WGS) entry which is preliminary data.</text>
</comment>
<protein>
    <submittedName>
        <fullName evidence="1">Uncharacterized protein</fullName>
    </submittedName>
</protein>
<proteinExistence type="predicted"/>
<dbReference type="AlphaFoldDB" id="A0AAV4UM25"/>